<dbReference type="AlphaFoldDB" id="A0A180G2M7"/>
<dbReference type="OrthoDB" id="2511267at2759"/>
<proteinExistence type="predicted"/>
<gene>
    <name evidence="1" type="ORF">PTTG_29706</name>
</gene>
<dbReference type="EMBL" id="ADAS02000777">
    <property type="protein sequence ID" value="OAV86838.1"/>
    <property type="molecule type" value="Genomic_DNA"/>
</dbReference>
<sequence length="292" mass="32797">MTSEERTLAILLLALHPGPPPQQPIAIPVAEPTAAHSTPDPLQGYSQNFKAHLRNTVREVLLQEDLQSYGSRPSCRLKVLDTPFNRVTAAIAKEPQEFRATHLPANYNKGQNKDYFEGLVSDCIKGQKSILATLLKAGMTGKGSDKVPSLWSLIANIYSVFHPTFKKHGAKQIHSDKRITSGAKVRVCYIRFMVNLNRVNLRNKNESKQVSFWDDIDEDLASLRRKSPGYGTAYATMIYEIYKRLWDDVKTIRSHEPADQQPPSEEEIKARAQSILQARNAPEVKIELGPPN</sequence>
<reference evidence="2" key="4">
    <citation type="submission" date="2025-05" db="UniProtKB">
        <authorList>
            <consortium name="EnsemblFungi"/>
        </authorList>
    </citation>
    <scope>IDENTIFICATION</scope>
    <source>
        <strain evidence="2">isolate 1-1 / race 1 (BBBD)</strain>
    </source>
</reference>
<keyword evidence="3" id="KW-1185">Reference proteome</keyword>
<dbReference type="VEuPathDB" id="FungiDB:PTTG_29706"/>
<reference evidence="1" key="1">
    <citation type="submission" date="2009-11" db="EMBL/GenBank/DDBJ databases">
        <authorList>
            <consortium name="The Broad Institute Genome Sequencing Platform"/>
            <person name="Ward D."/>
            <person name="Feldgarden M."/>
            <person name="Earl A."/>
            <person name="Young S.K."/>
            <person name="Zeng Q."/>
            <person name="Koehrsen M."/>
            <person name="Alvarado L."/>
            <person name="Berlin A."/>
            <person name="Bochicchio J."/>
            <person name="Borenstein D."/>
            <person name="Chapman S.B."/>
            <person name="Chen Z."/>
            <person name="Engels R."/>
            <person name="Freedman E."/>
            <person name="Gellesch M."/>
            <person name="Goldberg J."/>
            <person name="Griggs A."/>
            <person name="Gujja S."/>
            <person name="Heilman E."/>
            <person name="Heiman D."/>
            <person name="Hepburn T."/>
            <person name="Howarth C."/>
            <person name="Jen D."/>
            <person name="Larson L."/>
            <person name="Lewis B."/>
            <person name="Mehta T."/>
            <person name="Park D."/>
            <person name="Pearson M."/>
            <person name="Roberts A."/>
            <person name="Saif S."/>
            <person name="Shea T."/>
            <person name="Shenoy N."/>
            <person name="Sisk P."/>
            <person name="Stolte C."/>
            <person name="Sykes S."/>
            <person name="Thomson T."/>
            <person name="Walk T."/>
            <person name="White J."/>
            <person name="Yandava C."/>
            <person name="Izard J."/>
            <person name="Baranova O.V."/>
            <person name="Blanton J.M."/>
            <person name="Tanner A.C."/>
            <person name="Dewhirst F.E."/>
            <person name="Haas B."/>
            <person name="Nusbaum C."/>
            <person name="Birren B."/>
        </authorList>
    </citation>
    <scope>NUCLEOTIDE SEQUENCE [LARGE SCALE GENOMIC DNA]</scope>
    <source>
        <strain evidence="1">1-1 BBBD Race 1</strain>
    </source>
</reference>
<protein>
    <submittedName>
        <fullName evidence="1 2">Uncharacterized protein</fullName>
    </submittedName>
</protein>
<dbReference type="Proteomes" id="UP000005240">
    <property type="component" value="Unassembled WGS sequence"/>
</dbReference>
<accession>A0A180G2M7</accession>
<evidence type="ECO:0000313" key="2">
    <source>
        <dbReference type="EnsemblFungi" id="PTTG_29706-t43_1-p1"/>
    </source>
</evidence>
<evidence type="ECO:0000313" key="1">
    <source>
        <dbReference type="EMBL" id="OAV86838.1"/>
    </source>
</evidence>
<reference evidence="1" key="2">
    <citation type="submission" date="2016-05" db="EMBL/GenBank/DDBJ databases">
        <title>Comparative analysis highlights variable genome content of wheat rusts and divergence of the mating loci.</title>
        <authorList>
            <person name="Cuomo C.A."/>
            <person name="Bakkeren G."/>
            <person name="Szabo L."/>
            <person name="Khalil H."/>
            <person name="Joly D."/>
            <person name="Goldberg J."/>
            <person name="Young S."/>
            <person name="Zeng Q."/>
            <person name="Fellers J."/>
        </authorList>
    </citation>
    <scope>NUCLEOTIDE SEQUENCE [LARGE SCALE GENOMIC DNA]</scope>
    <source>
        <strain evidence="1">1-1 BBBD Race 1</strain>
    </source>
</reference>
<organism evidence="1">
    <name type="scientific">Puccinia triticina (isolate 1-1 / race 1 (BBBD))</name>
    <name type="common">Brown leaf rust fungus</name>
    <dbReference type="NCBI Taxonomy" id="630390"/>
    <lineage>
        <taxon>Eukaryota</taxon>
        <taxon>Fungi</taxon>
        <taxon>Dikarya</taxon>
        <taxon>Basidiomycota</taxon>
        <taxon>Pucciniomycotina</taxon>
        <taxon>Pucciniomycetes</taxon>
        <taxon>Pucciniales</taxon>
        <taxon>Pucciniaceae</taxon>
        <taxon>Puccinia</taxon>
    </lineage>
</organism>
<dbReference type="EnsemblFungi" id="PTTG_29706-t43_1">
    <property type="protein sequence ID" value="PTTG_29706-t43_1-p1"/>
    <property type="gene ID" value="PTTG_29706"/>
</dbReference>
<name>A0A180G2M7_PUCT1</name>
<reference evidence="2 3" key="3">
    <citation type="journal article" date="2017" name="G3 (Bethesda)">
        <title>Comparative analysis highlights variable genome content of wheat rusts and divergence of the mating loci.</title>
        <authorList>
            <person name="Cuomo C.A."/>
            <person name="Bakkeren G."/>
            <person name="Khalil H.B."/>
            <person name="Panwar V."/>
            <person name="Joly D."/>
            <person name="Linning R."/>
            <person name="Sakthikumar S."/>
            <person name="Song X."/>
            <person name="Adiconis X."/>
            <person name="Fan L."/>
            <person name="Goldberg J.M."/>
            <person name="Levin J.Z."/>
            <person name="Young S."/>
            <person name="Zeng Q."/>
            <person name="Anikster Y."/>
            <person name="Bruce M."/>
            <person name="Wang M."/>
            <person name="Yin C."/>
            <person name="McCallum B."/>
            <person name="Szabo L.J."/>
            <person name="Hulbert S."/>
            <person name="Chen X."/>
            <person name="Fellers J.P."/>
        </authorList>
    </citation>
    <scope>NUCLEOTIDE SEQUENCE</scope>
    <source>
        <strain evidence="2">isolate 1-1 / race 1 (BBBD)</strain>
        <strain evidence="3">Isolate 1-1 / race 1 (BBBD)</strain>
    </source>
</reference>
<evidence type="ECO:0000313" key="3">
    <source>
        <dbReference type="Proteomes" id="UP000005240"/>
    </source>
</evidence>